<feature type="region of interest" description="Disordered" evidence="1">
    <location>
        <begin position="155"/>
        <end position="176"/>
    </location>
</feature>
<protein>
    <recommendedName>
        <fullName evidence="2">Complex 1 LYR protein domain-containing protein</fullName>
    </recommendedName>
</protein>
<name>A0A9N9U4B4_9HYPO</name>
<dbReference type="Pfam" id="PF05347">
    <property type="entry name" value="Complex1_LYR"/>
    <property type="match status" value="1"/>
</dbReference>
<feature type="domain" description="Complex 1 LYR protein" evidence="2">
    <location>
        <begin position="14"/>
        <end position="66"/>
    </location>
</feature>
<evidence type="ECO:0000259" key="2">
    <source>
        <dbReference type="Pfam" id="PF05347"/>
    </source>
</evidence>
<dbReference type="EMBL" id="CABFNO020001273">
    <property type="protein sequence ID" value="CAG9976018.1"/>
    <property type="molecule type" value="Genomic_DNA"/>
</dbReference>
<dbReference type="InterPro" id="IPR008011">
    <property type="entry name" value="Complex1_LYR_dom"/>
</dbReference>
<sequence>MPAPPPLTPTNIKPLHLYRQLLREVSYLPPAFSDSIRTIIAHRFRVDRTKKDLNVPQRLARGRNALRRLRDANHGGSGPMLGLLLRGFARSGASRISLLSKLSAKDAPSDSEALAKAVAELQPTGDGSDSALSRTKTIKYGWMDKLDKKKLSTFATSQKRQQERIGPSTLSDFSGVKAPQENQHVPKLNTWGKPPSEYVVRANQAKIWKKTLDLILPPLPKPQWELLRDLANGAQETAQWKLPTRRPKAKPLSGPTEDSEWDWKAYALKPTTTIENRSSLRESRFSLSRDEGNPFTLRKRASATRSDRWFRRAYETIWRNSAVMEQDPQTLNYDITWGGKADKYPKPTQPLSVHTHTHPVVHSNCSDALIELDAWLVPLEHNPLQPPAVHGQHLSAQLHQQPLAISLTAILGADEQILEVDASLGPPGAVVVEIERHACSFAFWCEQQEAARRPSRRCGFRYRHRGAVTGGVIRSEGDRVLDRLDRCLDGVGLTFVVGQLLDHIKDDLRFCCLAGQFRSSATELSWPLTFAARMPDDSLVGGHDETLRFLLIGVLYGEIDGVFVWR</sequence>
<dbReference type="AlphaFoldDB" id="A0A9N9U4B4"/>
<dbReference type="InterPro" id="IPR046896">
    <property type="entry name" value="Cup1-like_N"/>
</dbReference>
<evidence type="ECO:0000313" key="3">
    <source>
        <dbReference type="EMBL" id="CAG9976018.1"/>
    </source>
</evidence>
<comment type="caution">
    <text evidence="3">The sequence shown here is derived from an EMBL/GenBank/DDBJ whole genome shotgun (WGS) entry which is preliminary data.</text>
</comment>
<organism evidence="3 4">
    <name type="scientific">Clonostachys byssicola</name>
    <dbReference type="NCBI Taxonomy" id="160290"/>
    <lineage>
        <taxon>Eukaryota</taxon>
        <taxon>Fungi</taxon>
        <taxon>Dikarya</taxon>
        <taxon>Ascomycota</taxon>
        <taxon>Pezizomycotina</taxon>
        <taxon>Sordariomycetes</taxon>
        <taxon>Hypocreomycetidae</taxon>
        <taxon>Hypocreales</taxon>
        <taxon>Bionectriaceae</taxon>
        <taxon>Clonostachys</taxon>
    </lineage>
</organism>
<reference evidence="3" key="1">
    <citation type="submission" date="2021-10" db="EMBL/GenBank/DDBJ databases">
        <authorList>
            <person name="Piombo E."/>
        </authorList>
    </citation>
    <scope>NUCLEOTIDE SEQUENCE</scope>
</reference>
<gene>
    <name evidence="3" type="ORF">CBYS24578_00013997</name>
</gene>
<accession>A0A9N9U4B4</accession>
<dbReference type="CDD" id="cd20273">
    <property type="entry name" value="Complex1_LYR_unchar"/>
    <property type="match status" value="1"/>
</dbReference>
<keyword evidence="4" id="KW-1185">Reference proteome</keyword>
<dbReference type="OrthoDB" id="5521299at2759"/>
<dbReference type="Proteomes" id="UP000754883">
    <property type="component" value="Unassembled WGS sequence"/>
</dbReference>
<evidence type="ECO:0000313" key="4">
    <source>
        <dbReference type="Proteomes" id="UP000754883"/>
    </source>
</evidence>
<evidence type="ECO:0000256" key="1">
    <source>
        <dbReference type="SAM" id="MobiDB-lite"/>
    </source>
</evidence>
<proteinExistence type="predicted"/>